<proteinExistence type="predicted"/>
<feature type="region of interest" description="Disordered" evidence="1">
    <location>
        <begin position="45"/>
        <end position="82"/>
    </location>
</feature>
<name>A0AAV4SXK2_9ARAC</name>
<protein>
    <submittedName>
        <fullName evidence="2">Uncharacterized protein</fullName>
    </submittedName>
</protein>
<comment type="caution">
    <text evidence="2">The sequence shown here is derived from an EMBL/GenBank/DDBJ whole genome shotgun (WGS) entry which is preliminary data.</text>
</comment>
<dbReference type="EMBL" id="BPLQ01008495">
    <property type="protein sequence ID" value="GIY37719.1"/>
    <property type="molecule type" value="Genomic_DNA"/>
</dbReference>
<evidence type="ECO:0000256" key="1">
    <source>
        <dbReference type="SAM" id="MobiDB-lite"/>
    </source>
</evidence>
<feature type="compositionally biased region" description="Polar residues" evidence="1">
    <location>
        <begin position="66"/>
        <end position="82"/>
    </location>
</feature>
<sequence>MRRESRHHGLHSPIGHSAKISQLLMQSCSQLAYMPEVPKETLNLELHFPSHPTDSTKRKNKPKSPQDIQKTSSSRKIETPSRSYTYANITPGIKIYKTLLTSKSKTNLLSQM</sequence>
<evidence type="ECO:0000313" key="2">
    <source>
        <dbReference type="EMBL" id="GIY37719.1"/>
    </source>
</evidence>
<keyword evidence="3" id="KW-1185">Reference proteome</keyword>
<dbReference type="Proteomes" id="UP001054837">
    <property type="component" value="Unassembled WGS sequence"/>
</dbReference>
<reference evidence="2 3" key="1">
    <citation type="submission" date="2021-06" db="EMBL/GenBank/DDBJ databases">
        <title>Caerostris darwini draft genome.</title>
        <authorList>
            <person name="Kono N."/>
            <person name="Arakawa K."/>
        </authorList>
    </citation>
    <scope>NUCLEOTIDE SEQUENCE [LARGE SCALE GENOMIC DNA]</scope>
</reference>
<dbReference type="AlphaFoldDB" id="A0AAV4SXK2"/>
<gene>
    <name evidence="2" type="ORF">CDAR_421421</name>
</gene>
<organism evidence="2 3">
    <name type="scientific">Caerostris darwini</name>
    <dbReference type="NCBI Taxonomy" id="1538125"/>
    <lineage>
        <taxon>Eukaryota</taxon>
        <taxon>Metazoa</taxon>
        <taxon>Ecdysozoa</taxon>
        <taxon>Arthropoda</taxon>
        <taxon>Chelicerata</taxon>
        <taxon>Arachnida</taxon>
        <taxon>Araneae</taxon>
        <taxon>Araneomorphae</taxon>
        <taxon>Entelegynae</taxon>
        <taxon>Araneoidea</taxon>
        <taxon>Araneidae</taxon>
        <taxon>Caerostris</taxon>
    </lineage>
</organism>
<evidence type="ECO:0000313" key="3">
    <source>
        <dbReference type="Proteomes" id="UP001054837"/>
    </source>
</evidence>
<accession>A0AAV4SXK2</accession>